<dbReference type="EC" id="4.1.3.40" evidence="5"/>
<dbReference type="HAMAP" id="MF_01632">
    <property type="entry name" value="UbiC"/>
    <property type="match status" value="1"/>
</dbReference>
<comment type="subcellular location">
    <subcellularLocation>
        <location evidence="5">Cytoplasm</location>
    </subcellularLocation>
</comment>
<feature type="binding site" evidence="5">
    <location>
        <position position="61"/>
    </location>
    <ligand>
        <name>substrate</name>
    </ligand>
</feature>
<sequence>MTRAVREAARRWQRAPGSLTQRLFAWGGEVRVQRLVQAVQPLLPGEAADLGVAPGTRCLVREVVLRVGDAPVVWARSVAPASSLQGPWKALAGLGQRPLAALLFVDPRVSRTPLAAHWHGRGSVWHHRADEAWRAAAGQPWPANVVAARSSVFTRGGVPLRVFEAFVPGISGPLMR</sequence>
<name>A0AAW9Q246_9BURK</name>
<comment type="similarity">
    <text evidence="5">Belongs to the UbiC family.</text>
</comment>
<keyword evidence="1 5" id="KW-0963">Cytoplasm</keyword>
<comment type="caution">
    <text evidence="6">The sequence shown here is derived from an EMBL/GenBank/DDBJ whole genome shotgun (WGS) entry which is preliminary data.</text>
</comment>
<dbReference type="PANTHER" id="PTHR38683">
    <property type="entry name" value="CHORISMATE PYRUVATE-LYASE"/>
    <property type="match status" value="1"/>
</dbReference>
<evidence type="ECO:0000256" key="4">
    <source>
        <dbReference type="ARBA" id="ARBA00023317"/>
    </source>
</evidence>
<comment type="caution">
    <text evidence="5">Lacks conserved residue(s) required for the propagation of feature annotation.</text>
</comment>
<evidence type="ECO:0000256" key="1">
    <source>
        <dbReference type="ARBA" id="ARBA00022490"/>
    </source>
</evidence>
<dbReference type="RefSeq" id="WP_332289047.1">
    <property type="nucleotide sequence ID" value="NZ_JAZIBG010000020.1"/>
</dbReference>
<accession>A0AAW9Q246</accession>
<proteinExistence type="inferred from homology"/>
<comment type="pathway">
    <text evidence="5">Cofactor biosynthesis; ubiquinone biosynthesis.</text>
</comment>
<feature type="binding site" evidence="5">
    <location>
        <position position="164"/>
    </location>
    <ligand>
        <name>substrate</name>
    </ligand>
</feature>
<organism evidence="6 7">
    <name type="scientific">Aquincola agrisoli</name>
    <dbReference type="NCBI Taxonomy" id="3119538"/>
    <lineage>
        <taxon>Bacteria</taxon>
        <taxon>Pseudomonadati</taxon>
        <taxon>Pseudomonadota</taxon>
        <taxon>Betaproteobacteria</taxon>
        <taxon>Burkholderiales</taxon>
        <taxon>Sphaerotilaceae</taxon>
        <taxon>Aquincola</taxon>
    </lineage>
</organism>
<dbReference type="GO" id="GO:0008813">
    <property type="term" value="F:chorismate lyase activity"/>
    <property type="evidence" value="ECO:0007669"/>
    <property type="project" value="UniProtKB-UniRule"/>
</dbReference>
<keyword evidence="7" id="KW-1185">Reference proteome</keyword>
<evidence type="ECO:0000256" key="5">
    <source>
        <dbReference type="HAMAP-Rule" id="MF_01632"/>
    </source>
</evidence>
<dbReference type="SUPFAM" id="SSF64288">
    <property type="entry name" value="Chorismate lyase-like"/>
    <property type="match status" value="1"/>
</dbReference>
<dbReference type="GO" id="GO:0006744">
    <property type="term" value="P:ubiquinone biosynthetic process"/>
    <property type="evidence" value="ECO:0007669"/>
    <property type="project" value="UniProtKB-UniRule"/>
</dbReference>
<dbReference type="PANTHER" id="PTHR38683:SF1">
    <property type="entry name" value="CHORISMATE PYRUVATE-LYASE"/>
    <property type="match status" value="1"/>
</dbReference>
<keyword evidence="4 5" id="KW-0670">Pyruvate</keyword>
<evidence type="ECO:0000256" key="2">
    <source>
        <dbReference type="ARBA" id="ARBA00022688"/>
    </source>
</evidence>
<evidence type="ECO:0000313" key="7">
    <source>
        <dbReference type="Proteomes" id="UP001336250"/>
    </source>
</evidence>
<dbReference type="Proteomes" id="UP001336250">
    <property type="component" value="Unassembled WGS sequence"/>
</dbReference>
<dbReference type="GO" id="GO:0042866">
    <property type="term" value="P:pyruvate biosynthetic process"/>
    <property type="evidence" value="ECO:0007669"/>
    <property type="project" value="UniProtKB-UniRule"/>
</dbReference>
<evidence type="ECO:0000313" key="6">
    <source>
        <dbReference type="EMBL" id="MEF7614113.1"/>
    </source>
</evidence>
<dbReference type="InterPro" id="IPR028978">
    <property type="entry name" value="Chorismate_lyase_/UTRA_dom_sf"/>
</dbReference>
<feature type="binding site" evidence="5">
    <location>
        <position position="99"/>
    </location>
    <ligand>
        <name>substrate</name>
    </ligand>
</feature>
<comment type="catalytic activity">
    <reaction evidence="5">
        <text>chorismate = 4-hydroxybenzoate + pyruvate</text>
        <dbReference type="Rhea" id="RHEA:16505"/>
        <dbReference type="ChEBI" id="CHEBI:15361"/>
        <dbReference type="ChEBI" id="CHEBI:17879"/>
        <dbReference type="ChEBI" id="CHEBI:29748"/>
        <dbReference type="EC" id="4.1.3.40"/>
    </reaction>
</comment>
<reference evidence="6 7" key="1">
    <citation type="submission" date="2024-02" db="EMBL/GenBank/DDBJ databases">
        <title>Genome sequence of Aquincola sp. MAHUQ-54.</title>
        <authorList>
            <person name="Huq M.A."/>
        </authorList>
    </citation>
    <scope>NUCLEOTIDE SEQUENCE [LARGE SCALE GENOMIC DNA]</scope>
    <source>
        <strain evidence="6 7">MAHUQ-54</strain>
    </source>
</reference>
<dbReference type="Gene3D" id="3.40.1410.10">
    <property type="entry name" value="Chorismate lyase-like"/>
    <property type="match status" value="1"/>
</dbReference>
<protein>
    <recommendedName>
        <fullName evidence="5">Probable chorismate pyruvate-lyase</fullName>
        <shortName evidence="5">CL</shortName>
        <shortName evidence="5">CPL</shortName>
        <ecNumber evidence="5">4.1.3.40</ecNumber>
    </recommendedName>
</protein>
<dbReference type="Pfam" id="PF04345">
    <property type="entry name" value="Chor_lyase"/>
    <property type="match status" value="1"/>
</dbReference>
<gene>
    <name evidence="5" type="primary">ubiC</name>
    <name evidence="6" type="ORF">V4F39_09360</name>
</gene>
<evidence type="ECO:0000256" key="3">
    <source>
        <dbReference type="ARBA" id="ARBA00023239"/>
    </source>
</evidence>
<keyword evidence="3 5" id="KW-0456">Lyase</keyword>
<dbReference type="GO" id="GO:0005829">
    <property type="term" value="C:cytosol"/>
    <property type="evidence" value="ECO:0007669"/>
    <property type="project" value="TreeGrafter"/>
</dbReference>
<dbReference type="InterPro" id="IPR007440">
    <property type="entry name" value="Chorismate--pyruvate_lyase"/>
</dbReference>
<dbReference type="EMBL" id="JAZIBG010000020">
    <property type="protein sequence ID" value="MEF7614113.1"/>
    <property type="molecule type" value="Genomic_DNA"/>
</dbReference>
<dbReference type="AlphaFoldDB" id="A0AAW9Q246"/>
<keyword evidence="2 5" id="KW-0831">Ubiquinone biosynthesis</keyword>
<comment type="function">
    <text evidence="5">Removes the pyruvyl group from chorismate, with concomitant aromatization of the ring, to provide 4-hydroxybenzoate (4HB) for the ubiquinone pathway.</text>
</comment>